<evidence type="ECO:0000256" key="2">
    <source>
        <dbReference type="SAM" id="MobiDB-lite"/>
    </source>
</evidence>
<feature type="region of interest" description="Disordered" evidence="2">
    <location>
        <begin position="342"/>
        <end position="370"/>
    </location>
</feature>
<dbReference type="Proteomes" id="UP000001819">
    <property type="component" value="Chromosome 3"/>
</dbReference>
<feature type="compositionally biased region" description="Polar residues" evidence="2">
    <location>
        <begin position="407"/>
        <end position="439"/>
    </location>
</feature>
<gene>
    <name evidence="4" type="primary">LOC6898499</name>
</gene>
<dbReference type="KEGG" id="dpo:6898499"/>
<organism evidence="3 4">
    <name type="scientific">Drosophila pseudoobscura pseudoobscura</name>
    <name type="common">Fruit fly</name>
    <dbReference type="NCBI Taxonomy" id="46245"/>
    <lineage>
        <taxon>Eukaryota</taxon>
        <taxon>Metazoa</taxon>
        <taxon>Ecdysozoa</taxon>
        <taxon>Arthropoda</taxon>
        <taxon>Hexapoda</taxon>
        <taxon>Insecta</taxon>
        <taxon>Pterygota</taxon>
        <taxon>Neoptera</taxon>
        <taxon>Endopterygota</taxon>
        <taxon>Diptera</taxon>
        <taxon>Brachycera</taxon>
        <taxon>Muscomorpha</taxon>
        <taxon>Ephydroidea</taxon>
        <taxon>Drosophilidae</taxon>
        <taxon>Drosophila</taxon>
        <taxon>Sophophora</taxon>
    </lineage>
</organism>
<reference evidence="4" key="2">
    <citation type="submission" date="2025-08" db="UniProtKB">
        <authorList>
            <consortium name="RefSeq"/>
        </authorList>
    </citation>
    <scope>IDENTIFICATION</scope>
    <source>
        <strain evidence="4">MV-25-SWS-2005</strain>
        <tissue evidence="4">Whole body</tissue>
    </source>
</reference>
<accession>A0A6I8VGU4</accession>
<feature type="region of interest" description="Disordered" evidence="2">
    <location>
        <begin position="456"/>
        <end position="517"/>
    </location>
</feature>
<reference evidence="3" key="1">
    <citation type="submission" date="2024-06" db="UniProtKB">
        <authorList>
            <consortium name="RefSeq"/>
        </authorList>
    </citation>
    <scope>NUCLEOTIDE SEQUENCE [LARGE SCALE GENOMIC DNA]</scope>
    <source>
        <strain evidence="3">MV2-25</strain>
    </source>
</reference>
<evidence type="ECO:0000313" key="3">
    <source>
        <dbReference type="Proteomes" id="UP000001819"/>
    </source>
</evidence>
<dbReference type="AlphaFoldDB" id="A0A6I8VGU4"/>
<sequence length="517" mass="56610">MEKFWAEVEQSQTLSQEETETIATIPFETTDISGISLDAPTGLHIATDLHLEKKLEPVRVVAGQDRSENIGNGYISVARRRGLPQLNLEQTESYIFELPTISNQSLEPEVADAKDTNIPTIQGNPPIPQNPELETVAPESLDSSLLTVSQPRLSSIKDRILLFERTCLPPSVSTEPATSEWLGADIQENSATTPLTPSINMVELNSDRIGAGCCTVESSQVLVEHMQPKADVVVEAHSDCPQQPARQQMEEAQRLEQTNSTLDQEIDLMIERALNEVNKMAVAPNEVDKLRNYLQANKNRFNKLVQYQYDESLRMQAEFDRQQKFLIKQICAEIELPFAPLSEHTSTRSLQQQADEPISNSMATTSGADSPYPVPIADSYIPSHPLPKCFFGTGQGVPKSSEHESKSLSGTVRKSNLNNSKRPAARSVSTAQKSNNCRTPGTVFTGVAFQRVVGGGGGSVGSEGLKKTSLGRGNATATRSRSTARHPPQGQQQQQRGASKARKTSTPMRGRNVSSHK</sequence>
<protein>
    <submittedName>
        <fullName evidence="4">Uncharacterized protein</fullName>
    </submittedName>
</protein>
<name>A0A6I8VGU4_DROPS</name>
<feature type="compositionally biased region" description="Polar residues" evidence="2">
    <location>
        <begin position="343"/>
        <end position="368"/>
    </location>
</feature>
<dbReference type="RefSeq" id="XP_015040869.2">
    <property type="nucleotide sequence ID" value="XM_015185383.2"/>
</dbReference>
<dbReference type="InParanoid" id="A0A6I8VGU4"/>
<keyword evidence="3" id="KW-1185">Reference proteome</keyword>
<feature type="coiled-coil region" evidence="1">
    <location>
        <begin position="245"/>
        <end position="272"/>
    </location>
</feature>
<evidence type="ECO:0000256" key="1">
    <source>
        <dbReference type="SAM" id="Coils"/>
    </source>
</evidence>
<proteinExistence type="predicted"/>
<feature type="region of interest" description="Disordered" evidence="2">
    <location>
        <begin position="392"/>
        <end position="442"/>
    </location>
</feature>
<keyword evidence="1" id="KW-0175">Coiled coil</keyword>
<evidence type="ECO:0000313" key="4">
    <source>
        <dbReference type="RefSeq" id="XP_015040869.2"/>
    </source>
</evidence>